<evidence type="ECO:0000313" key="3">
    <source>
        <dbReference type="Proteomes" id="UP000823749"/>
    </source>
</evidence>
<evidence type="ECO:0000313" key="2">
    <source>
        <dbReference type="EMBL" id="KAG5560123.1"/>
    </source>
</evidence>
<dbReference type="GO" id="GO:0003723">
    <property type="term" value="F:RNA binding"/>
    <property type="evidence" value="ECO:0007669"/>
    <property type="project" value="InterPro"/>
</dbReference>
<dbReference type="GO" id="GO:0009451">
    <property type="term" value="P:RNA modification"/>
    <property type="evidence" value="ECO:0007669"/>
    <property type="project" value="InterPro"/>
</dbReference>
<dbReference type="PANTHER" id="PTHR47926">
    <property type="entry name" value="PENTATRICOPEPTIDE REPEAT-CONTAINING PROTEIN"/>
    <property type="match status" value="1"/>
</dbReference>
<reference evidence="2" key="1">
    <citation type="submission" date="2020-08" db="EMBL/GenBank/DDBJ databases">
        <title>Plant Genome Project.</title>
        <authorList>
            <person name="Zhang R.-G."/>
        </authorList>
    </citation>
    <scope>NUCLEOTIDE SEQUENCE</scope>
    <source>
        <strain evidence="2">WSP0</strain>
        <tissue evidence="2">Leaf</tissue>
    </source>
</reference>
<comment type="caution">
    <text evidence="2">The sequence shown here is derived from an EMBL/GenBank/DDBJ whole genome shotgun (WGS) entry which is preliminary data.</text>
</comment>
<evidence type="ECO:0008006" key="4">
    <source>
        <dbReference type="Google" id="ProtNLM"/>
    </source>
</evidence>
<accession>A0AAV6L4Z0</accession>
<proteinExistence type="predicted"/>
<dbReference type="InterPro" id="IPR002885">
    <property type="entry name" value="PPR_rpt"/>
</dbReference>
<sequence>MTCGIHEVGPNYVTLVCVLSACSRAGEVKMGMEIFESMRGRYGIELGIEHYACVVDMLARAGKGEEAYEFIRSMPVRPNVLVWGDFLGLVEFMGNQNWGGLQLKTCLNLIHMTLANTYAFEHVCSFWQSLWETGGGCAEILFELDPHDSGNCVLLSNMFAASGSWEEANLVRKEMKDVRTKKGMGCSWISLKNSVHVFQAKDNSQEMNSEIQKMLTKLKMDMKAAGYIPDTKQAL</sequence>
<dbReference type="PANTHER" id="PTHR47926:SF398">
    <property type="entry name" value="PENTATRICOPEPTIDE REPEAT-CONTAINING PROTEIN"/>
    <property type="match status" value="1"/>
</dbReference>
<keyword evidence="3" id="KW-1185">Reference proteome</keyword>
<protein>
    <recommendedName>
        <fullName evidence="4">Pentatricopeptide repeat-containing protein</fullName>
    </recommendedName>
</protein>
<dbReference type="AlphaFoldDB" id="A0AAV6L4Z0"/>
<dbReference type="Proteomes" id="UP000823749">
    <property type="component" value="Chromosome 2"/>
</dbReference>
<dbReference type="NCBIfam" id="TIGR00756">
    <property type="entry name" value="PPR"/>
    <property type="match status" value="1"/>
</dbReference>
<dbReference type="EMBL" id="JACTNZ010000002">
    <property type="protein sequence ID" value="KAG5560123.1"/>
    <property type="molecule type" value="Genomic_DNA"/>
</dbReference>
<dbReference type="Pfam" id="PF20431">
    <property type="entry name" value="E_motif"/>
    <property type="match status" value="1"/>
</dbReference>
<dbReference type="InterPro" id="IPR046848">
    <property type="entry name" value="E_motif"/>
</dbReference>
<dbReference type="InterPro" id="IPR011990">
    <property type="entry name" value="TPR-like_helical_dom_sf"/>
</dbReference>
<keyword evidence="1" id="KW-0677">Repeat</keyword>
<dbReference type="Gene3D" id="1.25.40.10">
    <property type="entry name" value="Tetratricopeptide repeat domain"/>
    <property type="match status" value="1"/>
</dbReference>
<dbReference type="InterPro" id="IPR046960">
    <property type="entry name" value="PPR_At4g14850-like_plant"/>
</dbReference>
<evidence type="ECO:0000256" key="1">
    <source>
        <dbReference type="ARBA" id="ARBA00022737"/>
    </source>
</evidence>
<name>A0AAV6L4Z0_9ERIC</name>
<dbReference type="Pfam" id="PF01535">
    <property type="entry name" value="PPR"/>
    <property type="match status" value="2"/>
</dbReference>
<organism evidence="2 3">
    <name type="scientific">Rhododendron griersonianum</name>
    <dbReference type="NCBI Taxonomy" id="479676"/>
    <lineage>
        <taxon>Eukaryota</taxon>
        <taxon>Viridiplantae</taxon>
        <taxon>Streptophyta</taxon>
        <taxon>Embryophyta</taxon>
        <taxon>Tracheophyta</taxon>
        <taxon>Spermatophyta</taxon>
        <taxon>Magnoliopsida</taxon>
        <taxon>eudicotyledons</taxon>
        <taxon>Gunneridae</taxon>
        <taxon>Pentapetalae</taxon>
        <taxon>asterids</taxon>
        <taxon>Ericales</taxon>
        <taxon>Ericaceae</taxon>
        <taxon>Ericoideae</taxon>
        <taxon>Rhodoreae</taxon>
        <taxon>Rhododendron</taxon>
    </lineage>
</organism>
<gene>
    <name evidence="2" type="ORF">RHGRI_003421</name>
</gene>